<organism evidence="1 2">
    <name type="scientific">Limnobacter parvus</name>
    <dbReference type="NCBI Taxonomy" id="2939690"/>
    <lineage>
        <taxon>Bacteria</taxon>
        <taxon>Pseudomonadati</taxon>
        <taxon>Pseudomonadota</taxon>
        <taxon>Betaproteobacteria</taxon>
        <taxon>Burkholderiales</taxon>
        <taxon>Burkholderiaceae</taxon>
        <taxon>Limnobacter</taxon>
    </lineage>
</organism>
<dbReference type="Proteomes" id="UP001165267">
    <property type="component" value="Unassembled WGS sequence"/>
</dbReference>
<dbReference type="NCBIfam" id="TIGR03359">
    <property type="entry name" value="VI_chp_6"/>
    <property type="match status" value="1"/>
</dbReference>
<dbReference type="EMBL" id="JANKHG010000001">
    <property type="protein sequence ID" value="MCR2745372.1"/>
    <property type="molecule type" value="Genomic_DNA"/>
</dbReference>
<proteinExistence type="predicted"/>
<sequence>MDPRLLQFYTQELAHVRDTGAEFATRFPKIASRLGMDATEVHDPYVERLLEGFAFLTARVQLRLHEEFPRFTEQLLNRISPNFLAPVPAMGVVQFNTNNTDQALKKGLHVKAGTVLQSQVAKGIQTPCKFTVGHALTLWPLEIQGIEHGLFKGASGRSNIRSALHLNVRNTAQSPLSALQVDVLDFHVSCADEYAYSLFERICYQTVRVGIRAQGQTEWQFLAAGAIQPTGLEDEHALLPADSRQFSGTRLLQEFFAFPQRFLFFQIQGLQHYLANYASQAFELALCFNNANPELDRVVGIDSLALNCTPVVNLFEHSCDRVVLDERQHESHVQPNRSKPLDFEVHSIISVQGHGPKGVSELPALYSNGGDCSPDLPQFTSRRVPTLSSDKQVREGGRSSYTGSEVYLGLTRPTGELIANHDVQQLAVRALCTNRDLPLLMPVGQGPTDLMWPGNLPLQSIRFLRGPSRPKTPVHNGQACWQLIEHLSLNYLGLIDDGHEAQGQGPAAFTQLLSLHADPAQSAHQQLVRAIQGIHSKAMVSRIFRQGRPAVVRGIQVSVVVDELAMQGMGTAVLGSVLARYLAAHVSVNSFVQTRVLAQHTDMAIDFPAMSGNRPLL</sequence>
<dbReference type="PANTHER" id="PTHR35370">
    <property type="entry name" value="CYTOPLASMIC PROTEIN-RELATED-RELATED"/>
    <property type="match status" value="1"/>
</dbReference>
<comment type="caution">
    <text evidence="1">The sequence shown here is derived from an EMBL/GenBank/DDBJ whole genome shotgun (WGS) entry which is preliminary data.</text>
</comment>
<dbReference type="PANTHER" id="PTHR35370:SF1">
    <property type="entry name" value="TYPE VI SECRETION SYSTEM COMPONENT TSSF1"/>
    <property type="match status" value="1"/>
</dbReference>
<evidence type="ECO:0000313" key="1">
    <source>
        <dbReference type="EMBL" id="MCR2745372.1"/>
    </source>
</evidence>
<dbReference type="InterPro" id="IPR010272">
    <property type="entry name" value="T6SS_TssF"/>
</dbReference>
<dbReference type="PIRSF" id="PIRSF028304">
    <property type="entry name" value="UCP028304"/>
    <property type="match status" value="1"/>
</dbReference>
<keyword evidence="2" id="KW-1185">Reference proteome</keyword>
<protein>
    <submittedName>
        <fullName evidence="1">Type VI secretion system baseplate subunit TssF</fullName>
    </submittedName>
</protein>
<reference evidence="1" key="1">
    <citation type="submission" date="2022-07" db="EMBL/GenBank/DDBJ databases">
        <authorList>
            <person name="Xamxidin M."/>
        </authorList>
    </citation>
    <scope>NUCLEOTIDE SEQUENCE</scope>
    <source>
        <strain evidence="1">YS8-69</strain>
    </source>
</reference>
<gene>
    <name evidence="1" type="primary">tssF</name>
    <name evidence="1" type="ORF">NSP04_01775</name>
</gene>
<dbReference type="RefSeq" id="WP_257510614.1">
    <property type="nucleotide sequence ID" value="NZ_JANKHG010000001.1"/>
</dbReference>
<dbReference type="Pfam" id="PF05947">
    <property type="entry name" value="T6SS_TssF"/>
    <property type="match status" value="1"/>
</dbReference>
<accession>A0ABT1XDK7</accession>
<evidence type="ECO:0000313" key="2">
    <source>
        <dbReference type="Proteomes" id="UP001165267"/>
    </source>
</evidence>
<name>A0ABT1XDK7_9BURK</name>